<gene>
    <name evidence="3" type="ORF">Sjap_010353</name>
</gene>
<reference evidence="3 4" key="1">
    <citation type="submission" date="2024-01" db="EMBL/GenBank/DDBJ databases">
        <title>Genome assemblies of Stephania.</title>
        <authorList>
            <person name="Yang L."/>
        </authorList>
    </citation>
    <scope>NUCLEOTIDE SEQUENCE [LARGE SCALE GENOMIC DNA]</scope>
    <source>
        <strain evidence="3">QJT</strain>
        <tissue evidence="3">Leaf</tissue>
    </source>
</reference>
<feature type="domain" description="Cyclin-like" evidence="2">
    <location>
        <begin position="40"/>
        <end position="135"/>
    </location>
</feature>
<dbReference type="GO" id="GO:0006357">
    <property type="term" value="P:regulation of transcription by RNA polymerase II"/>
    <property type="evidence" value="ECO:0007669"/>
    <property type="project" value="InterPro"/>
</dbReference>
<dbReference type="PANTHER" id="PTHR10026">
    <property type="entry name" value="CYCLIN"/>
    <property type="match status" value="1"/>
</dbReference>
<dbReference type="Proteomes" id="UP001417504">
    <property type="component" value="Unassembled WGS sequence"/>
</dbReference>
<dbReference type="SMART" id="SM00385">
    <property type="entry name" value="CYCLIN"/>
    <property type="match status" value="1"/>
</dbReference>
<dbReference type="GO" id="GO:0016538">
    <property type="term" value="F:cyclin-dependent protein serine/threonine kinase regulator activity"/>
    <property type="evidence" value="ECO:0007669"/>
    <property type="project" value="InterPro"/>
</dbReference>
<evidence type="ECO:0000259" key="2">
    <source>
        <dbReference type="SMART" id="SM00385"/>
    </source>
</evidence>
<keyword evidence="1" id="KW-0195">Cyclin</keyword>
<evidence type="ECO:0000313" key="4">
    <source>
        <dbReference type="Proteomes" id="UP001417504"/>
    </source>
</evidence>
<accession>A0AAP0P720</accession>
<dbReference type="InterPro" id="IPR013763">
    <property type="entry name" value="Cyclin-like_dom"/>
</dbReference>
<evidence type="ECO:0000256" key="1">
    <source>
        <dbReference type="RuleBase" id="RU000383"/>
    </source>
</evidence>
<comment type="similarity">
    <text evidence="1">Belongs to the cyclin family.</text>
</comment>
<dbReference type="Pfam" id="PF00134">
    <property type="entry name" value="Cyclin_N"/>
    <property type="match status" value="1"/>
</dbReference>
<protein>
    <recommendedName>
        <fullName evidence="2">Cyclin-like domain-containing protein</fullName>
    </recommendedName>
</protein>
<dbReference type="InterPro" id="IPR036915">
    <property type="entry name" value="Cyclin-like_sf"/>
</dbReference>
<sequence length="301" mass="35066">MAARTPCSCYVSRKQIEEDSPSRRDGIALLENALRKSYCNFLLELGSELSLPERTIATATLYCHRFFLLKSHKKYDEWQTIAVGCMKMACRVERTPLHSEKDLVIASYEIFRKYNPTRISVTKEMIDEGVNKVSRVDELVLITLDGFDIYVSHPYKPLHNTLMKFQGPSKDEFYQHAMNVAKETWLKTSLCLQYKPEHIAGAAIYLAIQRFKASVHYYGKEWWWDEFDIHPLLGYPRLNTANLHNRSDPEEQVEFMQWLNLPDEPELKCSEGKQQLVFGCHTTHFQGELIFDANACEKKRN</sequence>
<dbReference type="InterPro" id="IPR006671">
    <property type="entry name" value="Cyclin_N"/>
</dbReference>
<dbReference type="AlphaFoldDB" id="A0AAP0P720"/>
<comment type="caution">
    <text evidence="3">The sequence shown here is derived from an EMBL/GenBank/DDBJ whole genome shotgun (WGS) entry which is preliminary data.</text>
</comment>
<dbReference type="SUPFAM" id="SSF47954">
    <property type="entry name" value="Cyclin-like"/>
    <property type="match status" value="2"/>
</dbReference>
<dbReference type="Gene3D" id="1.10.472.10">
    <property type="entry name" value="Cyclin-like"/>
    <property type="match status" value="2"/>
</dbReference>
<dbReference type="EMBL" id="JBBNAE010000004">
    <property type="protein sequence ID" value="KAK9129866.1"/>
    <property type="molecule type" value="Genomic_DNA"/>
</dbReference>
<organism evidence="3 4">
    <name type="scientific">Stephania japonica</name>
    <dbReference type="NCBI Taxonomy" id="461633"/>
    <lineage>
        <taxon>Eukaryota</taxon>
        <taxon>Viridiplantae</taxon>
        <taxon>Streptophyta</taxon>
        <taxon>Embryophyta</taxon>
        <taxon>Tracheophyta</taxon>
        <taxon>Spermatophyta</taxon>
        <taxon>Magnoliopsida</taxon>
        <taxon>Ranunculales</taxon>
        <taxon>Menispermaceae</taxon>
        <taxon>Menispermoideae</taxon>
        <taxon>Cissampelideae</taxon>
        <taxon>Stephania</taxon>
    </lineage>
</organism>
<evidence type="ECO:0000313" key="3">
    <source>
        <dbReference type="EMBL" id="KAK9129866.1"/>
    </source>
</evidence>
<dbReference type="InterPro" id="IPR043198">
    <property type="entry name" value="Cyclin/Ssn8"/>
</dbReference>
<name>A0AAP0P720_9MAGN</name>
<proteinExistence type="inferred from homology"/>
<keyword evidence="4" id="KW-1185">Reference proteome</keyword>